<accession>A0A6H0ZNS2</accession>
<protein>
    <submittedName>
        <fullName evidence="5">VRR-NUC domain-containing protein</fullName>
    </submittedName>
</protein>
<feature type="domain" description="VRR-NUC" evidence="4">
    <location>
        <begin position="51"/>
        <end position="150"/>
    </location>
</feature>
<dbReference type="RefSeq" id="WP_177319207.1">
    <property type="nucleotide sequence ID" value="NZ_CP050898.1"/>
</dbReference>
<evidence type="ECO:0000256" key="1">
    <source>
        <dbReference type="ARBA" id="ARBA00001946"/>
    </source>
</evidence>
<gene>
    <name evidence="5" type="ORF">FOB41_09935</name>
</gene>
<organism evidence="5 6">
    <name type="scientific">Agrobacterium pusense</name>
    <dbReference type="NCBI Taxonomy" id="648995"/>
    <lineage>
        <taxon>Bacteria</taxon>
        <taxon>Pseudomonadati</taxon>
        <taxon>Pseudomonadota</taxon>
        <taxon>Alphaproteobacteria</taxon>
        <taxon>Hyphomicrobiales</taxon>
        <taxon>Rhizobiaceae</taxon>
        <taxon>Rhizobium/Agrobacterium group</taxon>
        <taxon>Agrobacterium</taxon>
    </lineage>
</organism>
<dbReference type="InterPro" id="IPR014883">
    <property type="entry name" value="VRR_NUC"/>
</dbReference>
<dbReference type="EMBL" id="CP050898">
    <property type="protein sequence ID" value="QIX21430.1"/>
    <property type="molecule type" value="Genomic_DNA"/>
</dbReference>
<dbReference type="Gene3D" id="3.40.1350.10">
    <property type="match status" value="1"/>
</dbReference>
<dbReference type="AlphaFoldDB" id="A0A6H0ZNS2"/>
<sequence length="176" mass="18907">MTRNKKNTSQTTRINGKRVVIRTSAAGKVTVKEAPVLEWQLQAAAVRALKALPNYAKDAETVTANSKAGIPSFTMAADMNGDYRSGNAAVKAEATGIAAGDPDLRIYLPNGVLRLIEYKGKLGRLTDSQKERHPLLEALGHPVLTVKVSTTDEAAEKSVALVKSWLLEAANDNQPQ</sequence>
<name>A0A6H0ZNS2_9HYPH</name>
<evidence type="ECO:0000256" key="3">
    <source>
        <dbReference type="ARBA" id="ARBA00022801"/>
    </source>
</evidence>
<dbReference type="GO" id="GO:0003676">
    <property type="term" value="F:nucleic acid binding"/>
    <property type="evidence" value="ECO:0007669"/>
    <property type="project" value="InterPro"/>
</dbReference>
<keyword evidence="2" id="KW-0540">Nuclease</keyword>
<proteinExistence type="predicted"/>
<dbReference type="SMART" id="SM00990">
    <property type="entry name" value="VRR_NUC"/>
    <property type="match status" value="1"/>
</dbReference>
<evidence type="ECO:0000313" key="6">
    <source>
        <dbReference type="Proteomes" id="UP000500870"/>
    </source>
</evidence>
<keyword evidence="3" id="KW-0378">Hydrolase</keyword>
<evidence type="ECO:0000256" key="2">
    <source>
        <dbReference type="ARBA" id="ARBA00022722"/>
    </source>
</evidence>
<dbReference type="Proteomes" id="UP000500870">
    <property type="component" value="Chromosome 1"/>
</dbReference>
<comment type="cofactor">
    <cofactor evidence="1">
        <name>Mg(2+)</name>
        <dbReference type="ChEBI" id="CHEBI:18420"/>
    </cofactor>
</comment>
<evidence type="ECO:0000313" key="5">
    <source>
        <dbReference type="EMBL" id="QIX21430.1"/>
    </source>
</evidence>
<dbReference type="GO" id="GO:0016788">
    <property type="term" value="F:hydrolase activity, acting on ester bonds"/>
    <property type="evidence" value="ECO:0007669"/>
    <property type="project" value="InterPro"/>
</dbReference>
<dbReference type="InterPro" id="IPR011856">
    <property type="entry name" value="tRNA_endonuc-like_dom_sf"/>
</dbReference>
<reference evidence="5 6" key="1">
    <citation type="submission" date="2020-04" db="EMBL/GenBank/DDBJ databases">
        <title>FDA dAtabase for Regulatory Grade micrObial Sequences (FDA-ARGOS): Supporting development and validation of Infectious Disease Dx tests.</title>
        <authorList>
            <person name="Sciortino C."/>
            <person name="Tallon L."/>
            <person name="Sadzewicz L."/>
            <person name="Vavikolanu K."/>
            <person name="Mehta A."/>
            <person name="Aluvathingal J."/>
            <person name="Nadendla S."/>
            <person name="Nandy P."/>
            <person name="Geyer C."/>
            <person name="Yan Y."/>
            <person name="Sichtig H."/>
        </authorList>
    </citation>
    <scope>NUCLEOTIDE SEQUENCE [LARGE SCALE GENOMIC DNA]</scope>
    <source>
        <strain evidence="5 6">FDAARGOS_633</strain>
    </source>
</reference>
<evidence type="ECO:0000259" key="4">
    <source>
        <dbReference type="SMART" id="SM00990"/>
    </source>
</evidence>
<dbReference type="GO" id="GO:0004518">
    <property type="term" value="F:nuclease activity"/>
    <property type="evidence" value="ECO:0007669"/>
    <property type="project" value="UniProtKB-KW"/>
</dbReference>